<evidence type="ECO:0000313" key="4">
    <source>
        <dbReference type="Proteomes" id="UP000243723"/>
    </source>
</evidence>
<evidence type="ECO:0000313" key="3">
    <source>
        <dbReference type="EMBL" id="PSK57862.1"/>
    </source>
</evidence>
<dbReference type="OrthoDB" id="2533647at2759"/>
<feature type="domain" description="SnoaL-like" evidence="2">
    <location>
        <begin position="116"/>
        <end position="240"/>
    </location>
</feature>
<dbReference type="AlphaFoldDB" id="A0A2P8ABL8"/>
<dbReference type="SUPFAM" id="SSF54427">
    <property type="entry name" value="NTF2-like"/>
    <property type="match status" value="1"/>
</dbReference>
<gene>
    <name evidence="3" type="ORF">B9Z65_9064</name>
</gene>
<organism evidence="3 4">
    <name type="scientific">Elsinoe australis</name>
    <dbReference type="NCBI Taxonomy" id="40998"/>
    <lineage>
        <taxon>Eukaryota</taxon>
        <taxon>Fungi</taxon>
        <taxon>Dikarya</taxon>
        <taxon>Ascomycota</taxon>
        <taxon>Pezizomycotina</taxon>
        <taxon>Dothideomycetes</taxon>
        <taxon>Dothideomycetidae</taxon>
        <taxon>Myriangiales</taxon>
        <taxon>Elsinoaceae</taxon>
        <taxon>Elsinoe</taxon>
    </lineage>
</organism>
<dbReference type="Gene3D" id="3.10.450.50">
    <property type="match status" value="1"/>
</dbReference>
<feature type="compositionally biased region" description="Polar residues" evidence="1">
    <location>
        <begin position="324"/>
        <end position="334"/>
    </location>
</feature>
<dbReference type="InterPro" id="IPR032710">
    <property type="entry name" value="NTF2-like_dom_sf"/>
</dbReference>
<accession>A0A2P8ABL8</accession>
<dbReference type="Proteomes" id="UP000243723">
    <property type="component" value="Unassembled WGS sequence"/>
</dbReference>
<evidence type="ECO:0000259" key="2">
    <source>
        <dbReference type="Pfam" id="PF13577"/>
    </source>
</evidence>
<comment type="caution">
    <text evidence="3">The sequence shown here is derived from an EMBL/GenBank/DDBJ whole genome shotgun (WGS) entry which is preliminary data.</text>
</comment>
<keyword evidence="4" id="KW-1185">Reference proteome</keyword>
<sequence length="334" mass="37886">MALPQQMMRRLASLPKRTYGPIVQGKTSKPLFRAGRPSFCRSFHEGYPKSAITTNITTDADSSIATEANPTSGRLGIANDTSQHTSKYDLYPTFQPPLDTWPSEASRNNATGSDAEVLDRMKVREICEGWGCYRDAAEWQNYRSMFHDDAYIATSWKQGPIDEFIEASKAGFAKGSSFMYILHRIIGQTVDVQGDRAVSKMKVTITCRFTFDGIEMDNEADCRFFFMLEKRDGKWGVCRYTLLFDKDKMVPVHPGRSFDIPIKEVQKFPSGYRYLAWCESQIGSPPKLDLNAHGPERDILYAKCKSWLEGEDVQPNLTGHDEINYTSQSEKQDT</sequence>
<dbReference type="Pfam" id="PF13577">
    <property type="entry name" value="SnoaL_4"/>
    <property type="match status" value="1"/>
</dbReference>
<dbReference type="EMBL" id="NHZQ01000037">
    <property type="protein sequence ID" value="PSK57862.1"/>
    <property type="molecule type" value="Genomic_DNA"/>
</dbReference>
<name>A0A2P8ABL8_9PEZI</name>
<feature type="region of interest" description="Disordered" evidence="1">
    <location>
        <begin position="313"/>
        <end position="334"/>
    </location>
</feature>
<protein>
    <recommendedName>
        <fullName evidence="2">SnoaL-like domain-containing protein</fullName>
    </recommendedName>
</protein>
<reference evidence="3 4" key="1">
    <citation type="submission" date="2017-05" db="EMBL/GenBank/DDBJ databases">
        <title>Draft genome sequence of Elsinoe australis.</title>
        <authorList>
            <person name="Cheng Q."/>
        </authorList>
    </citation>
    <scope>NUCLEOTIDE SEQUENCE [LARGE SCALE GENOMIC DNA]</scope>
    <source>
        <strain evidence="3 4">NL1</strain>
    </source>
</reference>
<proteinExistence type="predicted"/>
<evidence type="ECO:0000256" key="1">
    <source>
        <dbReference type="SAM" id="MobiDB-lite"/>
    </source>
</evidence>
<dbReference type="InterPro" id="IPR037401">
    <property type="entry name" value="SnoaL-like"/>
</dbReference>